<dbReference type="InterPro" id="IPR015947">
    <property type="entry name" value="PUA-like_sf"/>
</dbReference>
<reference evidence="1" key="1">
    <citation type="submission" date="2019-08" db="EMBL/GenBank/DDBJ databases">
        <authorList>
            <person name="Kucharzyk K."/>
            <person name="Murdoch R.W."/>
            <person name="Higgins S."/>
            <person name="Loffler F."/>
        </authorList>
    </citation>
    <scope>NUCLEOTIDE SEQUENCE</scope>
</reference>
<dbReference type="SUPFAM" id="SSF88697">
    <property type="entry name" value="PUA domain-like"/>
    <property type="match status" value="1"/>
</dbReference>
<dbReference type="AlphaFoldDB" id="A0A645CQM4"/>
<comment type="caution">
    <text evidence="1">The sequence shown here is derived from an EMBL/GenBank/DDBJ whole genome shotgun (WGS) entry which is preliminary data.</text>
</comment>
<evidence type="ECO:0000313" key="1">
    <source>
        <dbReference type="EMBL" id="MPM79199.1"/>
    </source>
</evidence>
<organism evidence="1">
    <name type="scientific">bioreactor metagenome</name>
    <dbReference type="NCBI Taxonomy" id="1076179"/>
    <lineage>
        <taxon>unclassified sequences</taxon>
        <taxon>metagenomes</taxon>
        <taxon>ecological metagenomes</taxon>
    </lineage>
</organism>
<sequence length="62" mass="7025">MAIKNPKAKEMWDKYLRTIGDDINSTDKMATAWYFCDNQISALKLADLVKTGVKTGTSSLYY</sequence>
<gene>
    <name evidence="1" type="ORF">SDC9_126232</name>
</gene>
<accession>A0A645CQM4</accession>
<proteinExistence type="predicted"/>
<protein>
    <submittedName>
        <fullName evidence="1">Uncharacterized protein</fullName>
    </submittedName>
</protein>
<dbReference type="EMBL" id="VSSQ01029179">
    <property type="protein sequence ID" value="MPM79199.1"/>
    <property type="molecule type" value="Genomic_DNA"/>
</dbReference>
<name>A0A645CQM4_9ZZZZ</name>
<dbReference type="Gene3D" id="3.10.400.10">
    <property type="entry name" value="Sulfate adenylyltransferase"/>
    <property type="match status" value="1"/>
</dbReference>